<dbReference type="OrthoDB" id="1925472at2759"/>
<feature type="compositionally biased region" description="Low complexity" evidence="1">
    <location>
        <begin position="11"/>
        <end position="28"/>
    </location>
</feature>
<evidence type="ECO:0000256" key="2">
    <source>
        <dbReference type="SAM" id="Phobius"/>
    </source>
</evidence>
<dbReference type="PANTHER" id="PTHR36794">
    <property type="entry name" value="TRANSMEMBRANE PROTEIN"/>
    <property type="match status" value="1"/>
</dbReference>
<dbReference type="PANTHER" id="PTHR36794:SF1">
    <property type="entry name" value="TRANSMEMBRANE PROTEIN"/>
    <property type="match status" value="1"/>
</dbReference>
<reference evidence="3 4" key="1">
    <citation type="journal article" date="2020" name="IScience">
        <title>Genome Sequencing of the Endangered Kingdonia uniflora (Circaeasteraceae, Ranunculales) Reveals Potential Mechanisms of Evolutionary Specialization.</title>
        <authorList>
            <person name="Sun Y."/>
            <person name="Deng T."/>
            <person name="Zhang A."/>
            <person name="Moore M.J."/>
            <person name="Landis J.B."/>
            <person name="Lin N."/>
            <person name="Zhang H."/>
            <person name="Zhang X."/>
            <person name="Huang J."/>
            <person name="Zhang X."/>
            <person name="Sun H."/>
            <person name="Wang H."/>
        </authorList>
    </citation>
    <scope>NUCLEOTIDE SEQUENCE [LARGE SCALE GENOMIC DNA]</scope>
    <source>
        <strain evidence="3">TB1705</strain>
        <tissue evidence="3">Leaf</tissue>
    </source>
</reference>
<keyword evidence="2" id="KW-1133">Transmembrane helix</keyword>
<accession>A0A7J7NFY5</accession>
<dbReference type="AlphaFoldDB" id="A0A7J7NFY5"/>
<name>A0A7J7NFY5_9MAGN</name>
<comment type="caution">
    <text evidence="3">The sequence shown here is derived from an EMBL/GenBank/DDBJ whole genome shotgun (WGS) entry which is preliminary data.</text>
</comment>
<keyword evidence="4" id="KW-1185">Reference proteome</keyword>
<gene>
    <name evidence="3" type="ORF">GIB67_012807</name>
</gene>
<evidence type="ECO:0000256" key="1">
    <source>
        <dbReference type="SAM" id="MobiDB-lite"/>
    </source>
</evidence>
<proteinExistence type="predicted"/>
<dbReference type="Proteomes" id="UP000541444">
    <property type="component" value="Unassembled WGS sequence"/>
</dbReference>
<feature type="compositionally biased region" description="Basic and acidic residues" evidence="1">
    <location>
        <begin position="109"/>
        <end position="120"/>
    </location>
</feature>
<protein>
    <recommendedName>
        <fullName evidence="5">Transmembrane protein</fullName>
    </recommendedName>
</protein>
<organism evidence="3 4">
    <name type="scientific">Kingdonia uniflora</name>
    <dbReference type="NCBI Taxonomy" id="39325"/>
    <lineage>
        <taxon>Eukaryota</taxon>
        <taxon>Viridiplantae</taxon>
        <taxon>Streptophyta</taxon>
        <taxon>Embryophyta</taxon>
        <taxon>Tracheophyta</taxon>
        <taxon>Spermatophyta</taxon>
        <taxon>Magnoliopsida</taxon>
        <taxon>Ranunculales</taxon>
        <taxon>Circaeasteraceae</taxon>
        <taxon>Kingdonia</taxon>
    </lineage>
</organism>
<evidence type="ECO:0000313" key="3">
    <source>
        <dbReference type="EMBL" id="KAF6165910.1"/>
    </source>
</evidence>
<feature type="region of interest" description="Disordered" evidence="1">
    <location>
        <begin position="90"/>
        <end position="120"/>
    </location>
</feature>
<feature type="region of interest" description="Disordered" evidence="1">
    <location>
        <begin position="1"/>
        <end position="28"/>
    </location>
</feature>
<evidence type="ECO:0000313" key="4">
    <source>
        <dbReference type="Proteomes" id="UP000541444"/>
    </source>
</evidence>
<sequence>MTSEEQRVGKTETAATRTATSTAVATVTRWREKAEGEYRRIKENAETYPYAWASYGVVYGVLGFWTAYRWRKLRKTETRVRDLQEQLRKLVESEESAATSTSTVTAPMEKPHHPVDKPQK</sequence>
<keyword evidence="2" id="KW-0812">Transmembrane</keyword>
<feature type="compositionally biased region" description="Basic and acidic residues" evidence="1">
    <location>
        <begin position="1"/>
        <end position="10"/>
    </location>
</feature>
<keyword evidence="2" id="KW-0472">Membrane</keyword>
<dbReference type="EMBL" id="JACGCM010000816">
    <property type="protein sequence ID" value="KAF6165910.1"/>
    <property type="molecule type" value="Genomic_DNA"/>
</dbReference>
<feature type="compositionally biased region" description="Low complexity" evidence="1">
    <location>
        <begin position="96"/>
        <end position="106"/>
    </location>
</feature>
<evidence type="ECO:0008006" key="5">
    <source>
        <dbReference type="Google" id="ProtNLM"/>
    </source>
</evidence>
<feature type="transmembrane region" description="Helical" evidence="2">
    <location>
        <begin position="50"/>
        <end position="68"/>
    </location>
</feature>